<dbReference type="AlphaFoldDB" id="A0AAD4P2X0"/>
<evidence type="ECO:0000313" key="7">
    <source>
        <dbReference type="EMBL" id="KAH6824005.1"/>
    </source>
</evidence>
<feature type="region of interest" description="Disordered" evidence="5">
    <location>
        <begin position="317"/>
        <end position="401"/>
    </location>
</feature>
<keyword evidence="2" id="KW-0812">Transmembrane</keyword>
<dbReference type="Proteomes" id="UP001190926">
    <property type="component" value="Unassembled WGS sequence"/>
</dbReference>
<dbReference type="Pfam" id="PF04576">
    <property type="entry name" value="Zein-binding"/>
    <property type="match status" value="1"/>
</dbReference>
<gene>
    <name evidence="7" type="ORF">C2S53_019454</name>
</gene>
<evidence type="ECO:0000256" key="1">
    <source>
        <dbReference type="ARBA" id="ARBA00004167"/>
    </source>
</evidence>
<feature type="compositionally biased region" description="Acidic residues" evidence="5">
    <location>
        <begin position="215"/>
        <end position="229"/>
    </location>
</feature>
<reference evidence="7 8" key="1">
    <citation type="journal article" date="2021" name="Nat. Commun.">
        <title>Incipient diploidization of the medicinal plant Perilla within 10,000 years.</title>
        <authorList>
            <person name="Zhang Y."/>
            <person name="Shen Q."/>
            <person name="Leng L."/>
            <person name="Zhang D."/>
            <person name="Chen S."/>
            <person name="Shi Y."/>
            <person name="Ning Z."/>
            <person name="Chen S."/>
        </authorList>
    </citation>
    <scope>NUCLEOTIDE SEQUENCE [LARGE SCALE GENOMIC DNA]</scope>
    <source>
        <strain evidence="8">cv. PC099</strain>
    </source>
</reference>
<evidence type="ECO:0000256" key="2">
    <source>
        <dbReference type="ARBA" id="ARBA00022692"/>
    </source>
</evidence>
<dbReference type="GO" id="GO:0080115">
    <property type="term" value="F:myosin XI tail binding"/>
    <property type="evidence" value="ECO:0007669"/>
    <property type="project" value="UniProtKB-ARBA"/>
</dbReference>
<dbReference type="GO" id="GO:0016020">
    <property type="term" value="C:membrane"/>
    <property type="evidence" value="ECO:0007669"/>
    <property type="project" value="UniProtKB-SubCell"/>
</dbReference>
<keyword evidence="4" id="KW-0472">Membrane</keyword>
<evidence type="ECO:0000259" key="6">
    <source>
        <dbReference type="PROSITE" id="PS51775"/>
    </source>
</evidence>
<evidence type="ECO:0000256" key="3">
    <source>
        <dbReference type="ARBA" id="ARBA00022989"/>
    </source>
</evidence>
<organism evidence="7 8">
    <name type="scientific">Perilla frutescens var. hirtella</name>
    <name type="common">Perilla citriodora</name>
    <name type="synonym">Perilla setoyensis</name>
    <dbReference type="NCBI Taxonomy" id="608512"/>
    <lineage>
        <taxon>Eukaryota</taxon>
        <taxon>Viridiplantae</taxon>
        <taxon>Streptophyta</taxon>
        <taxon>Embryophyta</taxon>
        <taxon>Tracheophyta</taxon>
        <taxon>Spermatophyta</taxon>
        <taxon>Magnoliopsida</taxon>
        <taxon>eudicotyledons</taxon>
        <taxon>Gunneridae</taxon>
        <taxon>Pentapetalae</taxon>
        <taxon>asterids</taxon>
        <taxon>lamiids</taxon>
        <taxon>Lamiales</taxon>
        <taxon>Lamiaceae</taxon>
        <taxon>Nepetoideae</taxon>
        <taxon>Elsholtzieae</taxon>
        <taxon>Perilla</taxon>
    </lineage>
</organism>
<feature type="region of interest" description="Disordered" evidence="5">
    <location>
        <begin position="508"/>
        <end position="541"/>
    </location>
</feature>
<keyword evidence="8" id="KW-1185">Reference proteome</keyword>
<feature type="compositionally biased region" description="Polar residues" evidence="5">
    <location>
        <begin position="526"/>
        <end position="541"/>
    </location>
</feature>
<feature type="region of interest" description="Disordered" evidence="5">
    <location>
        <begin position="215"/>
        <end position="251"/>
    </location>
</feature>
<sequence length="541" mass="60561">MATEISCTRKKKPGGFTSVLSSAASEWFLMFLLFMDATFSYLLMKFARYCELEPPCMLCSRLDHGFGRKKPGFYWSLLCSDHREEISSLVSCSIHCKTANVRSLCEECLTSIAMQSSPDNMICSCCSQTLTSISYSQRLIELDPIGFGDSRGSIKPPLPRTPGSSRLCHRDSLRRVREKFIGPVTDQPSWRSRNSVGVDSMSNVAYTKLKFSSDSESEFAQSEDDDDGNTSDHDIQQSLDKPPSDQGFEERKPLALDPLPSAANTVHLADLDHVVCSLPETSESVVSLPHMPAISILSEVLSVCSLSPLSSDTTLKNQEATARTRSDDVRLSEKNDMHQVKASTCGDETLQPSDAKREDVVKVSSDSEGNNHRSHKKHEESRMDKDSRPVAAPTETKETSYEITVSDTEGESIIDQLKRQIEHDQNCLNDLYKDLEEERNASAIAAEEAMSMITRLQEEKAALRMEALHYLRMMEEQAAYDTQALEKANDLLAEREKEMQDLEYELESYRNNFPYEPEEDDDNRVASHTETSPGASSNSQS</sequence>
<dbReference type="InterPro" id="IPR039306">
    <property type="entry name" value="MYOB"/>
</dbReference>
<dbReference type="InterPro" id="IPR007656">
    <property type="entry name" value="GTD-bd"/>
</dbReference>
<evidence type="ECO:0000313" key="8">
    <source>
        <dbReference type="Proteomes" id="UP001190926"/>
    </source>
</evidence>
<dbReference type="PROSITE" id="PS51775">
    <property type="entry name" value="GTD_BINDING"/>
    <property type="match status" value="1"/>
</dbReference>
<accession>A0AAD4P2X0</accession>
<evidence type="ECO:0000256" key="4">
    <source>
        <dbReference type="ARBA" id="ARBA00023136"/>
    </source>
</evidence>
<comment type="subcellular location">
    <subcellularLocation>
        <location evidence="1">Membrane</location>
        <topology evidence="1">Single-pass membrane protein</topology>
    </subcellularLocation>
</comment>
<name>A0AAD4P2X0_PERFH</name>
<feature type="compositionally biased region" description="Basic and acidic residues" evidence="5">
    <location>
        <begin position="377"/>
        <end position="388"/>
    </location>
</feature>
<feature type="domain" description="GTD-binding" evidence="6">
    <location>
        <begin position="412"/>
        <end position="510"/>
    </location>
</feature>
<protein>
    <recommendedName>
        <fullName evidence="6">GTD-binding domain-containing protein</fullName>
    </recommendedName>
</protein>
<keyword evidence="3" id="KW-1133">Transmembrane helix</keyword>
<dbReference type="EMBL" id="SDAM02000556">
    <property type="protein sequence ID" value="KAH6824005.1"/>
    <property type="molecule type" value="Genomic_DNA"/>
</dbReference>
<feature type="compositionally biased region" description="Basic and acidic residues" evidence="5">
    <location>
        <begin position="322"/>
        <end position="339"/>
    </location>
</feature>
<dbReference type="PANTHER" id="PTHR31448:SF55">
    <property type="entry name" value="MYOSIN-BINDING PROTEIN 3-LIKE ISOFORM X1"/>
    <property type="match status" value="1"/>
</dbReference>
<evidence type="ECO:0000256" key="5">
    <source>
        <dbReference type="SAM" id="MobiDB-lite"/>
    </source>
</evidence>
<comment type="caution">
    <text evidence="7">The sequence shown here is derived from an EMBL/GenBank/DDBJ whole genome shotgun (WGS) entry which is preliminary data.</text>
</comment>
<proteinExistence type="predicted"/>
<dbReference type="PANTHER" id="PTHR31448">
    <property type="entry name" value="MYOSIN-BINDING PROTEIN 2"/>
    <property type="match status" value="1"/>
</dbReference>